<dbReference type="SUPFAM" id="SSF51338">
    <property type="entry name" value="Composite domain of metallo-dependent hydrolases"/>
    <property type="match status" value="1"/>
</dbReference>
<reference evidence="3" key="1">
    <citation type="submission" date="2021-01" db="EMBL/GenBank/DDBJ databases">
        <title>Whole genome shotgun sequence of Actinoplanes tereljensis NBRC 105297.</title>
        <authorList>
            <person name="Komaki H."/>
            <person name="Tamura T."/>
        </authorList>
    </citation>
    <scope>NUCLEOTIDE SEQUENCE</scope>
    <source>
        <strain evidence="3">NBRC 105297</strain>
    </source>
</reference>
<evidence type="ECO:0000256" key="1">
    <source>
        <dbReference type="ARBA" id="ARBA00022801"/>
    </source>
</evidence>
<evidence type="ECO:0000313" key="3">
    <source>
        <dbReference type="EMBL" id="GIF23842.1"/>
    </source>
</evidence>
<feature type="domain" description="Amidohydrolase-related" evidence="2">
    <location>
        <begin position="48"/>
        <end position="427"/>
    </location>
</feature>
<evidence type="ECO:0000259" key="2">
    <source>
        <dbReference type="Pfam" id="PF01979"/>
    </source>
</evidence>
<dbReference type="GO" id="GO:0016810">
    <property type="term" value="F:hydrolase activity, acting on carbon-nitrogen (but not peptide) bonds"/>
    <property type="evidence" value="ECO:0007669"/>
    <property type="project" value="InterPro"/>
</dbReference>
<dbReference type="InterPro" id="IPR032466">
    <property type="entry name" value="Metal_Hydrolase"/>
</dbReference>
<dbReference type="Pfam" id="PF01979">
    <property type="entry name" value="Amidohydro_1"/>
    <property type="match status" value="1"/>
</dbReference>
<dbReference type="InterPro" id="IPR050287">
    <property type="entry name" value="MTA/SAH_deaminase"/>
</dbReference>
<dbReference type="PANTHER" id="PTHR43794:SF11">
    <property type="entry name" value="AMIDOHYDROLASE-RELATED DOMAIN-CONTAINING PROTEIN"/>
    <property type="match status" value="1"/>
</dbReference>
<dbReference type="AlphaFoldDB" id="A0A919TXF3"/>
<dbReference type="PANTHER" id="PTHR43794">
    <property type="entry name" value="AMINOHYDROLASE SSNA-RELATED"/>
    <property type="match status" value="1"/>
</dbReference>
<dbReference type="InterPro" id="IPR011059">
    <property type="entry name" value="Metal-dep_hydrolase_composite"/>
</dbReference>
<sequence>MSVLFRNVYAYPDVDRLTDVLVEGNRIAAVGSGLVGDQVIEGHGHHLLIPGLINAHFHSPANHLKGSLPSLPLELFMLYESPATEALRPTPREAYLRTMLGAIEMLRTGTTSVQDDAFLMPYPEPEIIDAVLQAYADSGLRATVALDQPEVPEGDKLPFRDPSPALAAELRAPAPLPAADLLERYEYLIGRWHGAENDRLRAAVSISAPQRVSVDYFAALDDLSRRHHLPVYAHMLETKVQRTLAAAKHGGRSLVRYTADLGLLSDRMNVIHAVWTDDADLDLIAAAGAVVAHNPVSNLRLGSGIMPFRRIRDRGIPVCLGVDEAICDDAVNMWGVVKMAGLIHNVTGLDSDRWPAAAEVLDCLWDGGAAAMLRDDLGRIAPGHLADLALVDLHSLAFTPLNDVPGQLVYCENGSDVVLTMVDGRIVAERGRLTGVNEDDLLAEAREVFAAKVPALAAARTAAARWFPEYQQMVRHAAATDVGMNR</sequence>
<accession>A0A919TXF3</accession>
<dbReference type="Proteomes" id="UP000623608">
    <property type="component" value="Unassembled WGS sequence"/>
</dbReference>
<comment type="caution">
    <text evidence="3">The sequence shown here is derived from an EMBL/GenBank/DDBJ whole genome shotgun (WGS) entry which is preliminary data.</text>
</comment>
<dbReference type="SUPFAM" id="SSF51556">
    <property type="entry name" value="Metallo-dependent hydrolases"/>
    <property type="match status" value="1"/>
</dbReference>
<dbReference type="RefSeq" id="WP_203811732.1">
    <property type="nucleotide sequence ID" value="NZ_BOMY01000042.1"/>
</dbReference>
<dbReference type="Gene3D" id="3.20.20.140">
    <property type="entry name" value="Metal-dependent hydrolases"/>
    <property type="match status" value="1"/>
</dbReference>
<gene>
    <name evidence="3" type="ORF">Ate02nite_65720</name>
</gene>
<dbReference type="InterPro" id="IPR006680">
    <property type="entry name" value="Amidohydro-rel"/>
</dbReference>
<protein>
    <submittedName>
        <fullName evidence="3">N-ethylammeline chlorohydrolase</fullName>
    </submittedName>
</protein>
<keyword evidence="1" id="KW-0378">Hydrolase</keyword>
<evidence type="ECO:0000313" key="4">
    <source>
        <dbReference type="Proteomes" id="UP000623608"/>
    </source>
</evidence>
<dbReference type="Gene3D" id="2.30.40.10">
    <property type="entry name" value="Urease, subunit C, domain 1"/>
    <property type="match status" value="1"/>
</dbReference>
<keyword evidence="4" id="KW-1185">Reference proteome</keyword>
<proteinExistence type="predicted"/>
<dbReference type="EMBL" id="BOMY01000042">
    <property type="protein sequence ID" value="GIF23842.1"/>
    <property type="molecule type" value="Genomic_DNA"/>
</dbReference>
<name>A0A919TXF3_9ACTN</name>
<organism evidence="3 4">
    <name type="scientific">Paractinoplanes tereljensis</name>
    <dbReference type="NCBI Taxonomy" id="571912"/>
    <lineage>
        <taxon>Bacteria</taxon>
        <taxon>Bacillati</taxon>
        <taxon>Actinomycetota</taxon>
        <taxon>Actinomycetes</taxon>
        <taxon>Micromonosporales</taxon>
        <taxon>Micromonosporaceae</taxon>
        <taxon>Paractinoplanes</taxon>
    </lineage>
</organism>